<gene>
    <name evidence="11" type="ORF">Pmar_PMAR003241</name>
</gene>
<dbReference type="PROSITE" id="PS50089">
    <property type="entry name" value="ZF_RING_2"/>
    <property type="match status" value="1"/>
</dbReference>
<evidence type="ECO:0000313" key="11">
    <source>
        <dbReference type="EMBL" id="EER02768.1"/>
    </source>
</evidence>
<protein>
    <recommendedName>
        <fullName evidence="10">RING-type domain-containing protein</fullName>
    </recommendedName>
</protein>
<name>C5LKK1_PERM5</name>
<feature type="coiled-coil region" evidence="9">
    <location>
        <begin position="102"/>
        <end position="157"/>
    </location>
</feature>
<dbReference type="PANTHER" id="PTHR21706:SF15">
    <property type="entry name" value="TRANSMEMBRANE PROTEIN 65"/>
    <property type="match status" value="1"/>
</dbReference>
<dbReference type="SMART" id="SM00184">
    <property type="entry name" value="RING"/>
    <property type="match status" value="1"/>
</dbReference>
<reference evidence="11 12" key="1">
    <citation type="submission" date="2008-07" db="EMBL/GenBank/DDBJ databases">
        <authorList>
            <person name="El-Sayed N."/>
            <person name="Caler E."/>
            <person name="Inman J."/>
            <person name="Amedeo P."/>
            <person name="Hass B."/>
            <person name="Wortman J."/>
        </authorList>
    </citation>
    <scope>NUCLEOTIDE SEQUENCE [LARGE SCALE GENOMIC DNA]</scope>
    <source>
        <strain evidence="12">ATCC 50983 / TXsc</strain>
    </source>
</reference>
<evidence type="ECO:0000313" key="12">
    <source>
        <dbReference type="Proteomes" id="UP000007800"/>
    </source>
</evidence>
<dbReference type="InterPro" id="IPR019537">
    <property type="entry name" value="TMEM65"/>
</dbReference>
<proteinExistence type="predicted"/>
<keyword evidence="9" id="KW-0175">Coiled coil</keyword>
<dbReference type="AlphaFoldDB" id="C5LKK1"/>
<evidence type="ECO:0000256" key="3">
    <source>
        <dbReference type="ARBA" id="ARBA00022723"/>
    </source>
</evidence>
<keyword evidence="5" id="KW-0862">Zinc</keyword>
<dbReference type="InParanoid" id="C5LKK1"/>
<dbReference type="RefSeq" id="XP_002770952.1">
    <property type="nucleotide sequence ID" value="XM_002770906.1"/>
</dbReference>
<organism evidence="12">
    <name type="scientific">Perkinsus marinus (strain ATCC 50983 / TXsc)</name>
    <dbReference type="NCBI Taxonomy" id="423536"/>
    <lineage>
        <taxon>Eukaryota</taxon>
        <taxon>Sar</taxon>
        <taxon>Alveolata</taxon>
        <taxon>Perkinsozoa</taxon>
        <taxon>Perkinsea</taxon>
        <taxon>Perkinsida</taxon>
        <taxon>Perkinsidae</taxon>
        <taxon>Perkinsus</taxon>
    </lineage>
</organism>
<dbReference type="PANTHER" id="PTHR21706">
    <property type="entry name" value="TRANSMEMBRANE PROTEIN 65"/>
    <property type="match status" value="1"/>
</dbReference>
<comment type="subcellular location">
    <subcellularLocation>
        <location evidence="1">Membrane</location>
        <topology evidence="1">Multi-pass membrane protein</topology>
    </subcellularLocation>
</comment>
<dbReference type="InterPro" id="IPR001841">
    <property type="entry name" value="Znf_RING"/>
</dbReference>
<keyword evidence="6" id="KW-1133">Transmembrane helix</keyword>
<keyword evidence="7" id="KW-0472">Membrane</keyword>
<evidence type="ECO:0000259" key="10">
    <source>
        <dbReference type="PROSITE" id="PS50089"/>
    </source>
</evidence>
<accession>C5LKK1</accession>
<dbReference type="GO" id="GO:0016020">
    <property type="term" value="C:membrane"/>
    <property type="evidence" value="ECO:0007669"/>
    <property type="project" value="UniProtKB-SubCell"/>
</dbReference>
<evidence type="ECO:0000256" key="4">
    <source>
        <dbReference type="ARBA" id="ARBA00022771"/>
    </source>
</evidence>
<evidence type="ECO:0000256" key="9">
    <source>
        <dbReference type="SAM" id="Coils"/>
    </source>
</evidence>
<keyword evidence="2" id="KW-0812">Transmembrane</keyword>
<dbReference type="GeneID" id="9048311"/>
<dbReference type="EMBL" id="GG682823">
    <property type="protein sequence ID" value="EER02768.1"/>
    <property type="molecule type" value="Genomic_DNA"/>
</dbReference>
<keyword evidence="4 8" id="KW-0863">Zinc-finger</keyword>
<dbReference type="OrthoDB" id="430821at2759"/>
<dbReference type="Pfam" id="PF10507">
    <property type="entry name" value="TMEM65"/>
    <property type="match status" value="1"/>
</dbReference>
<evidence type="ECO:0000256" key="1">
    <source>
        <dbReference type="ARBA" id="ARBA00004141"/>
    </source>
</evidence>
<keyword evidence="3" id="KW-0479">Metal-binding</keyword>
<dbReference type="PROSITE" id="PS00518">
    <property type="entry name" value="ZF_RING_1"/>
    <property type="match status" value="1"/>
</dbReference>
<evidence type="ECO:0000256" key="6">
    <source>
        <dbReference type="ARBA" id="ARBA00022989"/>
    </source>
</evidence>
<dbReference type="GO" id="GO:0005739">
    <property type="term" value="C:mitochondrion"/>
    <property type="evidence" value="ECO:0007669"/>
    <property type="project" value="TreeGrafter"/>
</dbReference>
<dbReference type="SUPFAM" id="SSF57850">
    <property type="entry name" value="RING/U-box"/>
    <property type="match status" value="1"/>
</dbReference>
<feature type="domain" description="RING-type" evidence="10">
    <location>
        <begin position="207"/>
        <end position="244"/>
    </location>
</feature>
<evidence type="ECO:0000256" key="8">
    <source>
        <dbReference type="PROSITE-ProRule" id="PRU00175"/>
    </source>
</evidence>
<dbReference type="Gene3D" id="3.30.40.10">
    <property type="entry name" value="Zinc/RING finger domain, C3HC4 (zinc finger)"/>
    <property type="match status" value="1"/>
</dbReference>
<dbReference type="InterPro" id="IPR017907">
    <property type="entry name" value="Znf_RING_CS"/>
</dbReference>
<dbReference type="InterPro" id="IPR013083">
    <property type="entry name" value="Znf_RING/FYVE/PHD"/>
</dbReference>
<dbReference type="GO" id="GO:0008270">
    <property type="term" value="F:zinc ion binding"/>
    <property type="evidence" value="ECO:0007669"/>
    <property type="project" value="UniProtKB-KW"/>
</dbReference>
<dbReference type="Pfam" id="PF13920">
    <property type="entry name" value="zf-C3HC4_3"/>
    <property type="match status" value="1"/>
</dbReference>
<evidence type="ECO:0000256" key="7">
    <source>
        <dbReference type="ARBA" id="ARBA00023136"/>
    </source>
</evidence>
<sequence length="399" mass="43853">MSGQKPLHFLRQTPWWREVESFLESGKDSKALPKTVNSAERDVIRQICKHFDCSFKVKGTGIQRQMYLIKPDFSYFDRVEADQAASQALALHSRGTDEQNDAEAHRKAIATLSATINRLKDMFVDRSFRFGQTQITMARDERKLEIATREADILRKLVAAYEGIVHSVSERFAGAVKEIDMDHINALQNEMSSLRARGRETTQYSLCVRCSRASVTTAVSPCGHVFCTDCAKRVYDDGKCVICRVKTVERAKTMEPSSKLSEDSLLSWQLRQTFLTAAIPFVGFGFLDNSIMLVAGDFIDAKLGAALGITTLAAAALGNSIGDVSGIWLGSTVEAFTHRMGLPDPNLTKAQRMLHSVALTKTAGNVVGVLIGCFLGETSDQNVPSDVAGRLSSVAFTRA</sequence>
<keyword evidence="12" id="KW-1185">Reference proteome</keyword>
<evidence type="ECO:0000256" key="2">
    <source>
        <dbReference type="ARBA" id="ARBA00022692"/>
    </source>
</evidence>
<dbReference type="Proteomes" id="UP000007800">
    <property type="component" value="Unassembled WGS sequence"/>
</dbReference>
<evidence type="ECO:0000256" key="5">
    <source>
        <dbReference type="ARBA" id="ARBA00022833"/>
    </source>
</evidence>